<evidence type="ECO:0000256" key="4">
    <source>
        <dbReference type="ARBA" id="ARBA00023125"/>
    </source>
</evidence>
<keyword evidence="3 6" id="KW-0815">Transposition</keyword>
<evidence type="ECO:0000313" key="7">
    <source>
        <dbReference type="EMBL" id="ATZ29057.1"/>
    </source>
</evidence>
<evidence type="ECO:0000256" key="6">
    <source>
        <dbReference type="RuleBase" id="RU365089"/>
    </source>
</evidence>
<dbReference type="GO" id="GO:0004803">
    <property type="term" value="F:transposase activity"/>
    <property type="evidence" value="ECO:0007669"/>
    <property type="project" value="UniProtKB-UniRule"/>
</dbReference>
<accession>A0A2K8PQN6</accession>
<dbReference type="KEGG" id="slx:SLAV_36460"/>
<evidence type="ECO:0000256" key="1">
    <source>
        <dbReference type="ARBA" id="ARBA00002190"/>
    </source>
</evidence>
<evidence type="ECO:0000256" key="2">
    <source>
        <dbReference type="ARBA" id="ARBA00010961"/>
    </source>
</evidence>
<dbReference type="AlphaFoldDB" id="A0A2K8PQN6"/>
<dbReference type="Pfam" id="PF00872">
    <property type="entry name" value="Transposase_mut"/>
    <property type="match status" value="1"/>
</dbReference>
<dbReference type="GO" id="GO:0003677">
    <property type="term" value="F:DNA binding"/>
    <property type="evidence" value="ECO:0007669"/>
    <property type="project" value="UniProtKB-UniRule"/>
</dbReference>
<dbReference type="PANTHER" id="PTHR33217">
    <property type="entry name" value="TRANSPOSASE FOR INSERTION SEQUENCE ELEMENT IS1081"/>
    <property type="match status" value="1"/>
</dbReference>
<evidence type="ECO:0000256" key="5">
    <source>
        <dbReference type="ARBA" id="ARBA00023172"/>
    </source>
</evidence>
<name>A0A2K8PQN6_STRLA</name>
<dbReference type="PANTHER" id="PTHR33217:SF9">
    <property type="entry name" value="MUTATOR FAMILY TRANSPOSASE"/>
    <property type="match status" value="1"/>
</dbReference>
<keyword evidence="5 6" id="KW-0233">DNA recombination</keyword>
<comment type="similarity">
    <text evidence="2 6">Belongs to the transposase mutator family.</text>
</comment>
<dbReference type="EMBL" id="CP024985">
    <property type="protein sequence ID" value="ATZ29057.1"/>
    <property type="molecule type" value="Genomic_DNA"/>
</dbReference>
<gene>
    <name evidence="7" type="ORF">SLAV_36460</name>
</gene>
<comment type="function">
    <text evidence="1 6">Required for the transposition of the insertion element.</text>
</comment>
<organism evidence="7 8">
    <name type="scientific">Streptomyces lavendulae subsp. lavendulae</name>
    <dbReference type="NCBI Taxonomy" id="58340"/>
    <lineage>
        <taxon>Bacteria</taxon>
        <taxon>Bacillati</taxon>
        <taxon>Actinomycetota</taxon>
        <taxon>Actinomycetes</taxon>
        <taxon>Kitasatosporales</taxon>
        <taxon>Streptomycetaceae</taxon>
        <taxon>Streptomyces</taxon>
    </lineage>
</organism>
<reference evidence="7 8" key="1">
    <citation type="submission" date="2017-11" db="EMBL/GenBank/DDBJ databases">
        <title>Complete genome sequence of Streptomyces lavendulae subsp. lavendulae CCM 3239 (formerly 'Streptomyces aureofaciens CCM 3239'), the producer of the angucycline-type antibiotic auricin.</title>
        <authorList>
            <person name="Busche T."/>
            <person name="Novakova R."/>
            <person name="Al'Dilaimi A."/>
            <person name="Homerova D."/>
            <person name="Feckova L."/>
            <person name="Rezuchova B."/>
            <person name="Mingyar E."/>
            <person name="Csolleiova D."/>
            <person name="Bekeova C."/>
            <person name="Winkler A."/>
            <person name="Sevcikova B."/>
            <person name="Kalinowski J."/>
            <person name="Kormanec J."/>
            <person name="Ruckert C."/>
        </authorList>
    </citation>
    <scope>NUCLEOTIDE SEQUENCE [LARGE SCALE GENOMIC DNA]</scope>
    <source>
        <strain evidence="7 8">CCM 3239</strain>
    </source>
</reference>
<dbReference type="InterPro" id="IPR001207">
    <property type="entry name" value="Transposase_mutator"/>
</dbReference>
<keyword evidence="8" id="KW-1185">Reference proteome</keyword>
<keyword evidence="4 6" id="KW-0238">DNA-binding</keyword>
<dbReference type="GO" id="GO:0006313">
    <property type="term" value="P:DNA transposition"/>
    <property type="evidence" value="ECO:0007669"/>
    <property type="project" value="UniProtKB-UniRule"/>
</dbReference>
<proteinExistence type="inferred from homology"/>
<protein>
    <recommendedName>
        <fullName evidence="6">Mutator family transposase</fullName>
    </recommendedName>
</protein>
<evidence type="ECO:0000313" key="8">
    <source>
        <dbReference type="Proteomes" id="UP000231791"/>
    </source>
</evidence>
<evidence type="ECO:0000256" key="3">
    <source>
        <dbReference type="ARBA" id="ARBA00022578"/>
    </source>
</evidence>
<dbReference type="Proteomes" id="UP000231791">
    <property type="component" value="Chromosome"/>
</dbReference>
<keyword evidence="6" id="KW-0814">Transposable element</keyword>
<sequence>MLPLLYLHGLSFGEFVPALEQFLGGTAGLSPATVTRLTKQWADDHAAFQARDLADRDFVYVWADGVHPKVRLGQAHSCVLGPCSASVWTAPRS</sequence>